<evidence type="ECO:0000256" key="11">
    <source>
        <dbReference type="PIRSR" id="PIRSR001362-1"/>
    </source>
</evidence>
<feature type="binding site" evidence="12">
    <location>
        <begin position="195"/>
        <end position="196"/>
    </location>
    <ligand>
        <name>substrate</name>
    </ligand>
</feature>
<feature type="binding site" evidence="12">
    <location>
        <begin position="316"/>
        <end position="320"/>
    </location>
    <ligand>
        <name>substrate</name>
    </ligand>
</feature>
<evidence type="ECO:0000256" key="12">
    <source>
        <dbReference type="PIRSR" id="PIRSR001362-2"/>
    </source>
</evidence>
<accession>A0A5S9NEV3</accession>
<organism evidence="14 15">
    <name type="scientific">Starkeya nomas</name>
    <dbReference type="NCBI Taxonomy" id="2666134"/>
    <lineage>
        <taxon>Bacteria</taxon>
        <taxon>Pseudomonadati</taxon>
        <taxon>Pseudomonadota</taxon>
        <taxon>Alphaproteobacteria</taxon>
        <taxon>Hyphomicrobiales</taxon>
        <taxon>Xanthobacteraceae</taxon>
        <taxon>Starkeya</taxon>
    </lineage>
</organism>
<evidence type="ECO:0000313" key="14">
    <source>
        <dbReference type="EMBL" id="CAA0088544.1"/>
    </source>
</evidence>
<feature type="binding site" evidence="13">
    <location>
        <position position="156"/>
    </location>
    <ligand>
        <name>Mg(2+)</name>
        <dbReference type="ChEBI" id="CHEBI:18420"/>
    </ligand>
</feature>
<feature type="binding site" evidence="12">
    <location>
        <begin position="90"/>
        <end position="92"/>
    </location>
    <ligand>
        <name>substrate</name>
    </ligand>
</feature>
<keyword evidence="6" id="KW-0816">Tricarboxylic acid cycle</keyword>
<evidence type="ECO:0000256" key="3">
    <source>
        <dbReference type="ARBA" id="ARBA00012909"/>
    </source>
</evidence>
<dbReference type="EC" id="4.1.3.1" evidence="3 10"/>
<dbReference type="GO" id="GO:0004451">
    <property type="term" value="F:isocitrate lyase activity"/>
    <property type="evidence" value="ECO:0007669"/>
    <property type="project" value="UniProtKB-UniRule"/>
</dbReference>
<dbReference type="InterPro" id="IPR018523">
    <property type="entry name" value="Isocitrate_lyase_ph_CS"/>
</dbReference>
<feature type="active site" description="Proton acceptor" evidence="11">
    <location>
        <position position="194"/>
    </location>
</feature>
<dbReference type="InterPro" id="IPR015813">
    <property type="entry name" value="Pyrv/PenolPyrv_kinase-like_dom"/>
</dbReference>
<dbReference type="InterPro" id="IPR006254">
    <property type="entry name" value="Isocitrate_lyase"/>
</dbReference>
<dbReference type="InterPro" id="IPR039556">
    <property type="entry name" value="ICL/PEPM"/>
</dbReference>
<dbReference type="RefSeq" id="WP_159597933.1">
    <property type="nucleotide sequence ID" value="NZ_CACSAS010000001.1"/>
</dbReference>
<dbReference type="Pfam" id="PF00463">
    <property type="entry name" value="ICL"/>
    <property type="match status" value="1"/>
</dbReference>
<protein>
    <recommendedName>
        <fullName evidence="4 10">Isocitrate lyase</fullName>
        <ecNumber evidence="3 10">4.1.3.1</ecNumber>
    </recommendedName>
</protein>
<dbReference type="PANTHER" id="PTHR21631:SF3">
    <property type="entry name" value="BIFUNCTIONAL GLYOXYLATE CYCLE PROTEIN"/>
    <property type="match status" value="1"/>
</dbReference>
<dbReference type="PANTHER" id="PTHR21631">
    <property type="entry name" value="ISOCITRATE LYASE/MALATE SYNTHASE"/>
    <property type="match status" value="1"/>
</dbReference>
<evidence type="ECO:0000256" key="2">
    <source>
        <dbReference type="ARBA" id="ARBA00005704"/>
    </source>
</evidence>
<dbReference type="NCBIfam" id="NF011645">
    <property type="entry name" value="PRK15063.1"/>
    <property type="match status" value="1"/>
</dbReference>
<keyword evidence="5" id="KW-0329">Glyoxylate bypass</keyword>
<evidence type="ECO:0000256" key="1">
    <source>
        <dbReference type="ARBA" id="ARBA00004793"/>
    </source>
</evidence>
<evidence type="ECO:0000256" key="4">
    <source>
        <dbReference type="ARBA" id="ARBA00017446"/>
    </source>
</evidence>
<dbReference type="GO" id="GO:0046872">
    <property type="term" value="F:metal ion binding"/>
    <property type="evidence" value="ECO:0007669"/>
    <property type="project" value="UniProtKB-KW"/>
</dbReference>
<dbReference type="Gene3D" id="3.20.20.60">
    <property type="entry name" value="Phosphoenolpyruvate-binding domains"/>
    <property type="match status" value="1"/>
</dbReference>
<dbReference type="Proteomes" id="UP000433050">
    <property type="component" value="Unassembled WGS sequence"/>
</dbReference>
<evidence type="ECO:0000256" key="13">
    <source>
        <dbReference type="PIRSR" id="PIRSR001362-3"/>
    </source>
</evidence>
<dbReference type="GO" id="GO:0006099">
    <property type="term" value="P:tricarboxylic acid cycle"/>
    <property type="evidence" value="ECO:0007669"/>
    <property type="project" value="UniProtKB-UniRule"/>
</dbReference>
<feature type="binding site" evidence="12">
    <location>
        <position position="350"/>
    </location>
    <ligand>
        <name>substrate</name>
    </ligand>
</feature>
<dbReference type="CDD" id="cd00377">
    <property type="entry name" value="ICL_PEPM"/>
    <property type="match status" value="1"/>
</dbReference>
<evidence type="ECO:0000256" key="7">
    <source>
        <dbReference type="ARBA" id="ARBA00023239"/>
    </source>
</evidence>
<keyword evidence="13" id="KW-0479">Metal-binding</keyword>
<reference evidence="14 15" key="1">
    <citation type="submission" date="2019-12" db="EMBL/GenBank/DDBJ databases">
        <authorList>
            <person name="Reyes-Prieto M."/>
        </authorList>
    </citation>
    <scope>NUCLEOTIDE SEQUENCE [LARGE SCALE GENOMIC DNA]</scope>
    <source>
        <strain evidence="14">HF14-78462</strain>
    </source>
</reference>
<dbReference type="NCBIfam" id="TIGR01346">
    <property type="entry name" value="isocit_lyase"/>
    <property type="match status" value="1"/>
</dbReference>
<evidence type="ECO:0000256" key="9">
    <source>
        <dbReference type="ARBA" id="ARBA00053855"/>
    </source>
</evidence>
<gene>
    <name evidence="14" type="primary">icl1</name>
    <name evidence="14" type="ORF">STARVERO_00721</name>
</gene>
<dbReference type="EMBL" id="CACSAS010000001">
    <property type="protein sequence ID" value="CAA0088544.1"/>
    <property type="molecule type" value="Genomic_DNA"/>
</dbReference>
<keyword evidence="15" id="KW-1185">Reference proteome</keyword>
<dbReference type="PIRSF" id="PIRSF001362">
    <property type="entry name" value="Isocit_lyase"/>
    <property type="match status" value="1"/>
</dbReference>
<dbReference type="SUPFAM" id="SSF51621">
    <property type="entry name" value="Phosphoenolpyruvate/pyruvate domain"/>
    <property type="match status" value="1"/>
</dbReference>
<comment type="function">
    <text evidence="9">Involved in the metabolic adaptation in response to environmental changes. Catalyzes the reversible formation of succinate and glyoxylate from isocitrate, a key step of the glyoxylate cycle, which operates as an anaplerotic route for replenishing the tricarboxylic acid cycle during growth on fatty acid substrates.</text>
</comment>
<keyword evidence="13" id="KW-0460">Magnesium</keyword>
<evidence type="ECO:0000256" key="5">
    <source>
        <dbReference type="ARBA" id="ARBA00022435"/>
    </source>
</evidence>
<dbReference type="AlphaFoldDB" id="A0A5S9NEV3"/>
<comment type="catalytic activity">
    <reaction evidence="8">
        <text>D-threo-isocitrate = glyoxylate + succinate</text>
        <dbReference type="Rhea" id="RHEA:13245"/>
        <dbReference type="ChEBI" id="CHEBI:15562"/>
        <dbReference type="ChEBI" id="CHEBI:30031"/>
        <dbReference type="ChEBI" id="CHEBI:36655"/>
        <dbReference type="EC" id="4.1.3.1"/>
    </reaction>
</comment>
<dbReference type="InterPro" id="IPR040442">
    <property type="entry name" value="Pyrv_kinase-like_dom_sf"/>
</dbReference>
<evidence type="ECO:0000256" key="6">
    <source>
        <dbReference type="ARBA" id="ARBA00022532"/>
    </source>
</evidence>
<evidence type="ECO:0000313" key="15">
    <source>
        <dbReference type="Proteomes" id="UP000433050"/>
    </source>
</evidence>
<comment type="pathway">
    <text evidence="1">Carbohydrate metabolism; glyoxylate cycle; (S)-malate from isocitrate: step 1/2.</text>
</comment>
<proteinExistence type="inferred from homology"/>
<evidence type="ECO:0000256" key="8">
    <source>
        <dbReference type="ARBA" id="ARBA00023531"/>
    </source>
</evidence>
<evidence type="ECO:0000256" key="10">
    <source>
        <dbReference type="NCBIfam" id="TIGR01346"/>
    </source>
</evidence>
<comment type="cofactor">
    <cofactor evidence="13">
        <name>Mg(2+)</name>
        <dbReference type="ChEBI" id="CHEBI:18420"/>
    </cofactor>
    <text evidence="13">Can also use Mn(2+) ion.</text>
</comment>
<keyword evidence="7 14" id="KW-0456">Lyase</keyword>
<dbReference type="FunFam" id="3.20.20.60:FF:000005">
    <property type="entry name" value="Isocitrate lyase"/>
    <property type="match status" value="1"/>
</dbReference>
<dbReference type="GO" id="GO:0006097">
    <property type="term" value="P:glyoxylate cycle"/>
    <property type="evidence" value="ECO:0007669"/>
    <property type="project" value="UniProtKB-KW"/>
</dbReference>
<comment type="similarity">
    <text evidence="2">Belongs to the isocitrate lyase/PEP mutase superfamily. Isocitrate lyase family.</text>
</comment>
<name>A0A5S9NEV3_9HYPH</name>
<sequence>MLDTLRTTPDSFPAPHWAPERWNGIRRTYGPAEVARLAGSLRIEQTLAQNGARRLWELLQSQDYVPTLGTYTGIQAVQQVKAGLEAIYLSGWQVAADANSSGDMYPDQSLYPVDSVPAVVRRINKALARADQIQTMEKADGAKGPEYDFFVPIIADAEAGFGGQLNAYELTKALIEAGAAAVHFEDQLASEKKCGHLGGKVLVPTRQFIRTLNAARLAADVLGVPTVLMARTDAESARLITSDIDELDRPFITGERTPEGFYRYNGGFEAGIARAVAYAPYADLLWCETSTPSLEDARRFAEGVHKVHPGKMLAYNCSPSFNWAKHMDKAQMKIFQRELGAMGYRYQFITLAGFHNQCFTTFELARRYREDGMAAYSELQQAEFAAEAKGFSAMRHQREVGTSYFDAIATVLSEGASSTTAMKESTETAQF</sequence>
<feature type="binding site" evidence="12">
    <location>
        <position position="231"/>
    </location>
    <ligand>
        <name>substrate</name>
    </ligand>
</feature>
<dbReference type="PROSITE" id="PS00161">
    <property type="entry name" value="ISOCITRATE_LYASE"/>
    <property type="match status" value="1"/>
</dbReference>